<reference evidence="2 3" key="1">
    <citation type="submission" date="2020-10" db="EMBL/GenBank/DDBJ databases">
        <title>Sequencing the genomes of 1000 actinobacteria strains.</title>
        <authorList>
            <person name="Klenk H.-P."/>
        </authorList>
    </citation>
    <scope>NUCLEOTIDE SEQUENCE [LARGE SCALE GENOMIC DNA]</scope>
    <source>
        <strain evidence="2 3">DSM 44653</strain>
    </source>
</reference>
<accession>A0ABR9I5I7</accession>
<sequence>MTYPTKKGNGLLAGGGGLLLIVVFLVTGFLAPGFLVSDGKPKTPGSPPLDLNAGSIAAGQFILAVLGDDEAQAREASCASTAETIVESVKLLGSENAHLTAGTPVQTGPNEMSVPLEGNVGSRPVEGALRVRRTEGAYCISGVTTPH</sequence>
<evidence type="ECO:0000313" key="3">
    <source>
        <dbReference type="Proteomes" id="UP000631670"/>
    </source>
</evidence>
<keyword evidence="1" id="KW-0812">Transmembrane</keyword>
<dbReference type="Proteomes" id="UP000631670">
    <property type="component" value="Unassembled WGS sequence"/>
</dbReference>
<protein>
    <submittedName>
        <fullName evidence="2">Uncharacterized protein</fullName>
    </submittedName>
</protein>
<name>A0ABR9I5I7_9PSEU</name>
<dbReference type="EMBL" id="JADBEG010000001">
    <property type="protein sequence ID" value="MBE1498429.1"/>
    <property type="molecule type" value="Genomic_DNA"/>
</dbReference>
<keyword evidence="1" id="KW-0472">Membrane</keyword>
<dbReference type="RefSeq" id="WP_086863443.1">
    <property type="nucleotide sequence ID" value="NZ_JADBEG010000001.1"/>
</dbReference>
<keyword evidence="1" id="KW-1133">Transmembrane helix</keyword>
<proteinExistence type="predicted"/>
<evidence type="ECO:0000313" key="2">
    <source>
        <dbReference type="EMBL" id="MBE1498429.1"/>
    </source>
</evidence>
<evidence type="ECO:0000256" key="1">
    <source>
        <dbReference type="SAM" id="Phobius"/>
    </source>
</evidence>
<keyword evidence="3" id="KW-1185">Reference proteome</keyword>
<organism evidence="2 3">
    <name type="scientific">Amycolatopsis lexingtonensis</name>
    <dbReference type="NCBI Taxonomy" id="218822"/>
    <lineage>
        <taxon>Bacteria</taxon>
        <taxon>Bacillati</taxon>
        <taxon>Actinomycetota</taxon>
        <taxon>Actinomycetes</taxon>
        <taxon>Pseudonocardiales</taxon>
        <taxon>Pseudonocardiaceae</taxon>
        <taxon>Amycolatopsis</taxon>
    </lineage>
</organism>
<feature type="transmembrane region" description="Helical" evidence="1">
    <location>
        <begin position="12"/>
        <end position="36"/>
    </location>
</feature>
<gene>
    <name evidence="2" type="ORF">H4696_005529</name>
</gene>
<comment type="caution">
    <text evidence="2">The sequence shown here is derived from an EMBL/GenBank/DDBJ whole genome shotgun (WGS) entry which is preliminary data.</text>
</comment>